<evidence type="ECO:0000259" key="1">
    <source>
        <dbReference type="PROSITE" id="PS50006"/>
    </source>
</evidence>
<dbReference type="Gene3D" id="2.60.200.20">
    <property type="match status" value="1"/>
</dbReference>
<dbReference type="SUPFAM" id="SSF49879">
    <property type="entry name" value="SMAD/FHA domain"/>
    <property type="match status" value="1"/>
</dbReference>
<proteinExistence type="predicted"/>
<evidence type="ECO:0000313" key="3">
    <source>
        <dbReference type="Proteomes" id="UP000243376"/>
    </source>
</evidence>
<sequence>MAARLIAVSGSRAGHSFQLSDTPVTIGRSPDNSIVIASQLASRRHAEIRREGGVYVLVDLGSSNGTL</sequence>
<dbReference type="CDD" id="cd00060">
    <property type="entry name" value="FHA"/>
    <property type="match status" value="1"/>
</dbReference>
<feature type="non-terminal residue" evidence="2">
    <location>
        <position position="67"/>
    </location>
</feature>
<dbReference type="AlphaFoldDB" id="A0A2J6XBT4"/>
<accession>A0A2J6XBT4</accession>
<reference evidence="2 3" key="1">
    <citation type="submission" date="2018-01" db="EMBL/GenBank/DDBJ databases">
        <title>Metagenomic assembled genomes from two thermal pools in the Uzon Caldera, Kamchatka, Russia.</title>
        <authorList>
            <person name="Wilkins L."/>
            <person name="Ettinger C."/>
        </authorList>
    </citation>
    <scope>NUCLEOTIDE SEQUENCE [LARGE SCALE GENOMIC DNA]</scope>
    <source>
        <strain evidence="2">ZAV-02</strain>
    </source>
</reference>
<dbReference type="EMBL" id="PNIQ01000184">
    <property type="protein sequence ID" value="PMP85136.1"/>
    <property type="molecule type" value="Genomic_DNA"/>
</dbReference>
<evidence type="ECO:0000313" key="2">
    <source>
        <dbReference type="EMBL" id="PMP85136.1"/>
    </source>
</evidence>
<dbReference type="SMART" id="SM00240">
    <property type="entry name" value="FHA"/>
    <property type="match status" value="1"/>
</dbReference>
<dbReference type="InterPro" id="IPR008984">
    <property type="entry name" value="SMAD_FHA_dom_sf"/>
</dbReference>
<dbReference type="PROSITE" id="PS50006">
    <property type="entry name" value="FHA_DOMAIN"/>
    <property type="match status" value="1"/>
</dbReference>
<gene>
    <name evidence="2" type="ORF">C0184_02710</name>
</gene>
<organism evidence="2 3">
    <name type="scientific">Chloroflexus aggregans</name>
    <dbReference type="NCBI Taxonomy" id="152260"/>
    <lineage>
        <taxon>Bacteria</taxon>
        <taxon>Bacillati</taxon>
        <taxon>Chloroflexota</taxon>
        <taxon>Chloroflexia</taxon>
        <taxon>Chloroflexales</taxon>
        <taxon>Chloroflexineae</taxon>
        <taxon>Chloroflexaceae</taxon>
        <taxon>Chloroflexus</taxon>
    </lineage>
</organism>
<name>A0A2J6XBT4_9CHLR</name>
<protein>
    <submittedName>
        <fullName evidence="2">FHA domain-containing protein</fullName>
    </submittedName>
</protein>
<dbReference type="Pfam" id="PF00498">
    <property type="entry name" value="FHA"/>
    <property type="match status" value="1"/>
</dbReference>
<dbReference type="Proteomes" id="UP000243376">
    <property type="component" value="Unassembled WGS sequence"/>
</dbReference>
<feature type="domain" description="FHA" evidence="1">
    <location>
        <begin position="24"/>
        <end position="67"/>
    </location>
</feature>
<dbReference type="InterPro" id="IPR000253">
    <property type="entry name" value="FHA_dom"/>
</dbReference>
<comment type="caution">
    <text evidence="2">The sequence shown here is derived from an EMBL/GenBank/DDBJ whole genome shotgun (WGS) entry which is preliminary data.</text>
</comment>